<proteinExistence type="inferred from homology"/>
<dbReference type="Pfam" id="PF04413">
    <property type="entry name" value="Glycos_transf_N"/>
    <property type="match status" value="1"/>
</dbReference>
<evidence type="ECO:0000313" key="11">
    <source>
        <dbReference type="EMBL" id="QAB16288.1"/>
    </source>
</evidence>
<evidence type="ECO:0000256" key="4">
    <source>
        <dbReference type="ARBA" id="ARBA00022679"/>
    </source>
</evidence>
<dbReference type="Gene3D" id="3.40.50.11720">
    <property type="entry name" value="3-Deoxy-D-manno-octulosonic-acid transferase, N-terminal domain"/>
    <property type="match status" value="1"/>
</dbReference>
<keyword evidence="12" id="KW-1185">Reference proteome</keyword>
<dbReference type="RefSeq" id="WP_128385521.1">
    <property type="nucleotide sequence ID" value="NZ_CP035033.1"/>
</dbReference>
<evidence type="ECO:0000256" key="8">
    <source>
        <dbReference type="PIRSR" id="PIRSR639901-2"/>
    </source>
</evidence>
<dbReference type="AlphaFoldDB" id="A0A410H5U2"/>
<dbReference type="GO" id="GO:0009245">
    <property type="term" value="P:lipid A biosynthetic process"/>
    <property type="evidence" value="ECO:0007669"/>
    <property type="project" value="TreeGrafter"/>
</dbReference>
<organism evidence="11 12">
    <name type="scientific">Hydrogenovibrio thermophilus</name>
    <dbReference type="NCBI Taxonomy" id="265883"/>
    <lineage>
        <taxon>Bacteria</taxon>
        <taxon>Pseudomonadati</taxon>
        <taxon>Pseudomonadota</taxon>
        <taxon>Gammaproteobacteria</taxon>
        <taxon>Thiotrichales</taxon>
        <taxon>Piscirickettsiaceae</taxon>
        <taxon>Hydrogenovibrio</taxon>
    </lineage>
</organism>
<evidence type="ECO:0000259" key="10">
    <source>
        <dbReference type="Pfam" id="PF04413"/>
    </source>
</evidence>
<dbReference type="GO" id="GO:0043842">
    <property type="term" value="F:Kdo transferase activity"/>
    <property type="evidence" value="ECO:0007669"/>
    <property type="project" value="UniProtKB-EC"/>
</dbReference>
<evidence type="ECO:0000256" key="6">
    <source>
        <dbReference type="ARBA" id="ARBA00049183"/>
    </source>
</evidence>
<dbReference type="KEGG" id="htr:EPV75_11770"/>
<evidence type="ECO:0000256" key="3">
    <source>
        <dbReference type="ARBA" id="ARBA00019077"/>
    </source>
</evidence>
<keyword evidence="9" id="KW-0448">Lipopolysaccharide biosynthesis</keyword>
<feature type="domain" description="3-deoxy-D-manno-octulosonic-acid transferase N-terminal" evidence="10">
    <location>
        <begin position="32"/>
        <end position="205"/>
    </location>
</feature>
<name>A0A410H5U2_9GAMM</name>
<feature type="site" description="Transition state stabilizer" evidence="8">
    <location>
        <position position="125"/>
    </location>
</feature>
<evidence type="ECO:0000313" key="12">
    <source>
        <dbReference type="Proteomes" id="UP000285478"/>
    </source>
</evidence>
<dbReference type="SUPFAM" id="SSF53756">
    <property type="entry name" value="UDP-Glycosyltransferase/glycogen phosphorylase"/>
    <property type="match status" value="1"/>
</dbReference>
<evidence type="ECO:0000256" key="7">
    <source>
        <dbReference type="PIRSR" id="PIRSR639901-1"/>
    </source>
</evidence>
<evidence type="ECO:0000256" key="2">
    <source>
        <dbReference type="ARBA" id="ARBA00012621"/>
    </source>
</evidence>
<dbReference type="EC" id="2.4.99.12" evidence="2 9"/>
<keyword evidence="9" id="KW-1003">Cell membrane</keyword>
<keyword evidence="4 9" id="KW-0808">Transferase</keyword>
<feature type="site" description="Transition state stabilizer" evidence="8">
    <location>
        <position position="203"/>
    </location>
</feature>
<evidence type="ECO:0000256" key="1">
    <source>
        <dbReference type="ARBA" id="ARBA00004713"/>
    </source>
</evidence>
<dbReference type="EMBL" id="CP035033">
    <property type="protein sequence ID" value="QAB16288.1"/>
    <property type="molecule type" value="Genomic_DNA"/>
</dbReference>
<comment type="catalytic activity">
    <reaction evidence="6 9">
        <text>lipid IVA (E. coli) + CMP-3-deoxy-beta-D-manno-octulosonate = alpha-Kdo-(2-&gt;6)-lipid IVA (E. coli) + CMP + H(+)</text>
        <dbReference type="Rhea" id="RHEA:28066"/>
        <dbReference type="ChEBI" id="CHEBI:15378"/>
        <dbReference type="ChEBI" id="CHEBI:58603"/>
        <dbReference type="ChEBI" id="CHEBI:60364"/>
        <dbReference type="ChEBI" id="CHEBI:60377"/>
        <dbReference type="ChEBI" id="CHEBI:85987"/>
        <dbReference type="EC" id="2.4.99.12"/>
    </reaction>
</comment>
<feature type="active site" description="Proton acceptor" evidence="7">
    <location>
        <position position="58"/>
    </location>
</feature>
<dbReference type="GO" id="GO:0009244">
    <property type="term" value="P:lipopolysaccharide core region biosynthetic process"/>
    <property type="evidence" value="ECO:0007669"/>
    <property type="project" value="UniProtKB-UniRule"/>
</dbReference>
<dbReference type="InterPro" id="IPR039901">
    <property type="entry name" value="Kdotransferase"/>
</dbReference>
<dbReference type="InterPro" id="IPR038107">
    <property type="entry name" value="Glycos_transf_N_sf"/>
</dbReference>
<dbReference type="Proteomes" id="UP000285478">
    <property type="component" value="Chromosome"/>
</dbReference>
<comment type="similarity">
    <text evidence="9">Belongs to the glycosyltransferase group 1 family.</text>
</comment>
<reference evidence="11 12" key="1">
    <citation type="journal article" date="2018" name="Environ. Microbiol.">
        <title>Genomes of ubiquitous marine and hypersaline Hydrogenovibrio, Thiomicrorhabdus and Thiomicrospira spp. encode a diversity of mechanisms to sustain chemolithoautotrophy in heterogeneous environments.</title>
        <authorList>
            <person name="Scott K.M."/>
            <person name="Williams J."/>
            <person name="Porter C.M.B."/>
            <person name="Russel S."/>
            <person name="Harmer T.L."/>
            <person name="Paul J.H."/>
            <person name="Antonen K.M."/>
            <person name="Bridges M.K."/>
            <person name="Camper G.J."/>
            <person name="Campla C.K."/>
            <person name="Casella L.G."/>
            <person name="Chase E."/>
            <person name="Conrad J.W."/>
            <person name="Cruz M.C."/>
            <person name="Dunlap D.S."/>
            <person name="Duran L."/>
            <person name="Fahsbender E.M."/>
            <person name="Goldsmith D.B."/>
            <person name="Keeley R.F."/>
            <person name="Kondoff M.R."/>
            <person name="Kussy B.I."/>
            <person name="Lane M.K."/>
            <person name="Lawler S."/>
            <person name="Leigh B.A."/>
            <person name="Lewis C."/>
            <person name="Lostal L.M."/>
            <person name="Marking D."/>
            <person name="Mancera P.A."/>
            <person name="McClenthan E.C."/>
            <person name="McIntyre E.A."/>
            <person name="Mine J.A."/>
            <person name="Modi S."/>
            <person name="Moore B.D."/>
            <person name="Morgan W.A."/>
            <person name="Nelson K.M."/>
            <person name="Nguyen K.N."/>
            <person name="Ogburn N."/>
            <person name="Parrino D.G."/>
            <person name="Pedapudi A.D."/>
            <person name="Pelham R.P."/>
            <person name="Preece A.M."/>
            <person name="Rampersad E.A."/>
            <person name="Richardson J.C."/>
            <person name="Rodgers C.M."/>
            <person name="Schaffer B.L."/>
            <person name="Sheridan N.E."/>
            <person name="Solone M.R."/>
            <person name="Staley Z.R."/>
            <person name="Tabuchi M."/>
            <person name="Waide R.J."/>
            <person name="Wanjugi P.W."/>
            <person name="Young S."/>
            <person name="Clum A."/>
            <person name="Daum C."/>
            <person name="Huntemann M."/>
            <person name="Ivanova N."/>
            <person name="Kyrpides N."/>
            <person name="Mikhailova N."/>
            <person name="Palaniappan K."/>
            <person name="Pillay M."/>
            <person name="Reddy T.B.K."/>
            <person name="Shapiro N."/>
            <person name="Stamatis D."/>
            <person name="Varghese N."/>
            <person name="Woyke T."/>
            <person name="Boden R."/>
            <person name="Freyermuth S.K."/>
            <person name="Kerfeld C.A."/>
        </authorList>
    </citation>
    <scope>NUCLEOTIDE SEQUENCE [LARGE SCALE GENOMIC DNA]</scope>
    <source>
        <strain evidence="11 12">JR-2</strain>
    </source>
</reference>
<comment type="pathway">
    <text evidence="1 9">Bacterial outer membrane biogenesis; LPS core biosynthesis.</text>
</comment>
<dbReference type="InterPro" id="IPR007507">
    <property type="entry name" value="Glycos_transf_N"/>
</dbReference>
<dbReference type="PANTHER" id="PTHR42755:SF1">
    <property type="entry name" value="3-DEOXY-D-MANNO-OCTULOSONIC ACID TRANSFERASE, MITOCHONDRIAL-RELATED"/>
    <property type="match status" value="1"/>
</dbReference>
<dbReference type="GO" id="GO:0005886">
    <property type="term" value="C:plasma membrane"/>
    <property type="evidence" value="ECO:0007669"/>
    <property type="project" value="UniProtKB-SubCell"/>
</dbReference>
<dbReference type="UniPathway" id="UPA00958"/>
<comment type="subcellular location">
    <subcellularLocation>
        <location evidence="9">Cell membrane</location>
    </subcellularLocation>
</comment>
<keyword evidence="9" id="KW-0472">Membrane</keyword>
<protein>
    <recommendedName>
        <fullName evidence="3 9">3-deoxy-D-manno-octulosonic acid transferase</fullName>
        <shortName evidence="9">Kdo transferase</shortName>
        <ecNumber evidence="2 9">2.4.99.12</ecNumber>
    </recommendedName>
    <alternativeName>
        <fullName evidence="5 9">Lipid IV(A) 3-deoxy-D-manno-octulosonic acid transferase</fullName>
    </alternativeName>
</protein>
<evidence type="ECO:0000256" key="9">
    <source>
        <dbReference type="RuleBase" id="RU365103"/>
    </source>
</evidence>
<dbReference type="Gene3D" id="3.40.50.2000">
    <property type="entry name" value="Glycogen Phosphorylase B"/>
    <property type="match status" value="1"/>
</dbReference>
<evidence type="ECO:0000256" key="5">
    <source>
        <dbReference type="ARBA" id="ARBA00031445"/>
    </source>
</evidence>
<dbReference type="PANTHER" id="PTHR42755">
    <property type="entry name" value="3-DEOXY-MANNO-OCTULOSONATE CYTIDYLYLTRANSFERASE"/>
    <property type="match status" value="1"/>
</dbReference>
<sequence>MLYQLLIRLLSPLVFLITVLEATKRHGGWRYFAQRLGLSSPRSSEPGSLWIHCASVGEVKAAEALIWRLQPDENLLVTTNTPTGAQLVENLFHQTVRHHYLPLDYPYAIRRFLNKQRPHALWVVETEIWPNLYRLTHQAGIPIQLVNARLSVKTLNSPAWLKRLYRETLGYVQNIYARNTSEAERFRSLGADADKLHVLGNLKYAGLTSQTDYPNPIKKASSAHSDYVLAASTHAGEEEALVQLWQTLQRPELLVIVPRHPKRRNHILKALTANRSQLAVLSLNEPITTNTRFYLYDKIGALMPLYQHAKLVIMGGGFAPKGGHNVLEPASVKACILTGPDMSDFEEETQELLDYNGLIQLTQLDDLYQALPPLLDDADKRQTMGQAAFDVIQQKSHILDDYLAHLRPANRDK</sequence>
<comment type="function">
    <text evidence="9">Involved in lipopolysaccharide (LPS) biosynthesis. Catalyzes the transfer of 3-deoxy-D-manno-octulosonate (Kdo) residue(s) from CMP-Kdo to lipid IV(A), the tetraacyldisaccharide-1,4'-bisphosphate precursor of lipid A.</text>
</comment>
<gene>
    <name evidence="11" type="ORF">EPV75_11770</name>
</gene>
<accession>A0A410H5U2</accession>